<dbReference type="EMBL" id="DF237377">
    <property type="protein sequence ID" value="GAQ88434.1"/>
    <property type="molecule type" value="Genomic_DNA"/>
</dbReference>
<organism evidence="12 13">
    <name type="scientific">Klebsormidium nitens</name>
    <name type="common">Green alga</name>
    <name type="synonym">Ulothrix nitens</name>
    <dbReference type="NCBI Taxonomy" id="105231"/>
    <lineage>
        <taxon>Eukaryota</taxon>
        <taxon>Viridiplantae</taxon>
        <taxon>Streptophyta</taxon>
        <taxon>Klebsormidiophyceae</taxon>
        <taxon>Klebsormidiales</taxon>
        <taxon>Klebsormidiaceae</taxon>
        <taxon>Klebsormidium</taxon>
    </lineage>
</organism>
<dbReference type="GO" id="GO:0005634">
    <property type="term" value="C:nucleus"/>
    <property type="evidence" value="ECO:0007669"/>
    <property type="project" value="UniProtKB-SubCell"/>
</dbReference>
<comment type="similarity">
    <text evidence="1 10">Belongs to the SPC24 family.</text>
</comment>
<keyword evidence="7 10" id="KW-0539">Nucleus</keyword>
<evidence type="ECO:0000256" key="3">
    <source>
        <dbReference type="ARBA" id="ARBA00022618"/>
    </source>
</evidence>
<dbReference type="GO" id="GO:0000776">
    <property type="term" value="C:kinetochore"/>
    <property type="evidence" value="ECO:0007669"/>
    <property type="project" value="UniProtKB-KW"/>
</dbReference>
<comment type="subunit">
    <text evidence="10">Component of the NDC80 complex.</text>
</comment>
<sequence length="196" mass="23031">MAPAGIEETLAVMGDLQRVFESREDADRIVKIQKKCEEAMQLIASRERHMADVLAEMKEQLREAESRATPPEPESAHEERVDAIKEEARLAWQNIDRLQLDLQQLEQYREGLDEQFKSLEAKRKQLESLAKEEMPKTLYEITLFAHISSITWDFEEKERVKGYITKIEEGDIRNFDFDTKKISQFDLTNQLWDWIG</sequence>
<dbReference type="PANTHER" id="PTHR22142">
    <property type="match status" value="1"/>
</dbReference>
<gene>
    <name evidence="12" type="ORF">KFL_004280030</name>
</gene>
<evidence type="ECO:0000256" key="8">
    <source>
        <dbReference type="ARBA" id="ARBA00023306"/>
    </source>
</evidence>
<name>A0A1Y1IBT8_KLENI</name>
<keyword evidence="6 11" id="KW-0175">Coiled coil</keyword>
<evidence type="ECO:0000256" key="4">
    <source>
        <dbReference type="ARBA" id="ARBA00022776"/>
    </source>
</evidence>
<feature type="coiled-coil region" evidence="11">
    <location>
        <begin position="95"/>
        <end position="132"/>
    </location>
</feature>
<dbReference type="Proteomes" id="UP000054558">
    <property type="component" value="Unassembled WGS sequence"/>
</dbReference>
<evidence type="ECO:0000256" key="5">
    <source>
        <dbReference type="ARBA" id="ARBA00022838"/>
    </source>
</evidence>
<comment type="function">
    <text evidence="10">Acts as a component of the essential kinetochore-associated NDC80 complex, which is required for chromosome segregation and spindle checkpoint activity.</text>
</comment>
<dbReference type="OMA" id="AECHELI"/>
<comment type="subcellular location">
    <subcellularLocation>
        <location evidence="10">Nucleus</location>
    </subcellularLocation>
    <subcellularLocation>
        <location evidence="10">Chromosome</location>
        <location evidence="10">Centromere</location>
        <location evidence="10">Kinetochore</location>
    </subcellularLocation>
</comment>
<evidence type="ECO:0000313" key="13">
    <source>
        <dbReference type="Proteomes" id="UP000054558"/>
    </source>
</evidence>
<evidence type="ECO:0000256" key="10">
    <source>
        <dbReference type="RuleBase" id="RU368011"/>
    </source>
</evidence>
<protein>
    <recommendedName>
        <fullName evidence="10">Kinetochore protein Spc24</fullName>
    </recommendedName>
</protein>
<reference evidence="12 13" key="1">
    <citation type="journal article" date="2014" name="Nat. Commun.">
        <title>Klebsormidium flaccidum genome reveals primary factors for plant terrestrial adaptation.</title>
        <authorList>
            <person name="Hori K."/>
            <person name="Maruyama F."/>
            <person name="Fujisawa T."/>
            <person name="Togashi T."/>
            <person name="Yamamoto N."/>
            <person name="Seo M."/>
            <person name="Sato S."/>
            <person name="Yamada T."/>
            <person name="Mori H."/>
            <person name="Tajima N."/>
            <person name="Moriyama T."/>
            <person name="Ikeuchi M."/>
            <person name="Watanabe M."/>
            <person name="Wada H."/>
            <person name="Kobayashi K."/>
            <person name="Saito M."/>
            <person name="Masuda T."/>
            <person name="Sasaki-Sekimoto Y."/>
            <person name="Mashiguchi K."/>
            <person name="Awai K."/>
            <person name="Shimojima M."/>
            <person name="Masuda S."/>
            <person name="Iwai M."/>
            <person name="Nobusawa T."/>
            <person name="Narise T."/>
            <person name="Kondo S."/>
            <person name="Saito H."/>
            <person name="Sato R."/>
            <person name="Murakawa M."/>
            <person name="Ihara Y."/>
            <person name="Oshima-Yamada Y."/>
            <person name="Ohtaka K."/>
            <person name="Satoh M."/>
            <person name="Sonobe K."/>
            <person name="Ishii M."/>
            <person name="Ohtani R."/>
            <person name="Kanamori-Sato M."/>
            <person name="Honoki R."/>
            <person name="Miyazaki D."/>
            <person name="Mochizuki H."/>
            <person name="Umetsu J."/>
            <person name="Higashi K."/>
            <person name="Shibata D."/>
            <person name="Kamiya Y."/>
            <person name="Sato N."/>
            <person name="Nakamura Y."/>
            <person name="Tabata S."/>
            <person name="Ida S."/>
            <person name="Kurokawa K."/>
            <person name="Ohta H."/>
        </authorList>
    </citation>
    <scope>NUCLEOTIDE SEQUENCE [LARGE SCALE GENOMIC DNA]</scope>
    <source>
        <strain evidence="12 13">NIES-2285</strain>
    </source>
</reference>
<evidence type="ECO:0000256" key="7">
    <source>
        <dbReference type="ARBA" id="ARBA00023242"/>
    </source>
</evidence>
<evidence type="ECO:0000256" key="1">
    <source>
        <dbReference type="ARBA" id="ARBA00007804"/>
    </source>
</evidence>
<keyword evidence="2 10" id="KW-0158">Chromosome</keyword>
<keyword evidence="4 10" id="KW-0498">Mitosis</keyword>
<dbReference type="PANTHER" id="PTHR22142:SF2">
    <property type="entry name" value="KINETOCHORE PROTEIN SPC24"/>
    <property type="match status" value="1"/>
</dbReference>
<evidence type="ECO:0000256" key="9">
    <source>
        <dbReference type="ARBA" id="ARBA00023328"/>
    </source>
</evidence>
<dbReference type="OrthoDB" id="49185at2759"/>
<evidence type="ECO:0000256" key="2">
    <source>
        <dbReference type="ARBA" id="ARBA00022454"/>
    </source>
</evidence>
<evidence type="ECO:0000256" key="11">
    <source>
        <dbReference type="SAM" id="Coils"/>
    </source>
</evidence>
<evidence type="ECO:0000313" key="12">
    <source>
        <dbReference type="EMBL" id="GAQ88434.1"/>
    </source>
</evidence>
<keyword evidence="5 10" id="KW-0995">Kinetochore</keyword>
<dbReference type="Pfam" id="PF08286">
    <property type="entry name" value="Spc24"/>
    <property type="match status" value="1"/>
</dbReference>
<dbReference type="Gene3D" id="3.30.160.570">
    <property type="entry name" value="Ncd80 complex, Spc24 subunit"/>
    <property type="match status" value="1"/>
</dbReference>
<dbReference type="GO" id="GO:0051301">
    <property type="term" value="P:cell division"/>
    <property type="evidence" value="ECO:0007669"/>
    <property type="project" value="UniProtKB-UniRule"/>
</dbReference>
<keyword evidence="13" id="KW-1185">Reference proteome</keyword>
<proteinExistence type="inferred from homology"/>
<keyword evidence="3 10" id="KW-0132">Cell division</keyword>
<evidence type="ECO:0000256" key="6">
    <source>
        <dbReference type="ARBA" id="ARBA00023054"/>
    </source>
</evidence>
<dbReference type="AlphaFoldDB" id="A0A1Y1IBT8"/>
<keyword evidence="8 10" id="KW-0131">Cell cycle</keyword>
<keyword evidence="9 10" id="KW-0137">Centromere</keyword>
<dbReference type="InterPro" id="IPR013252">
    <property type="entry name" value="Ndc80_Spc24"/>
</dbReference>
<accession>A0A1Y1IBT8</accession>